<accession>A0ABQ4KMT9</accession>
<dbReference type="InterPro" id="IPR058724">
    <property type="entry name" value="YhzF"/>
</dbReference>
<evidence type="ECO:0000313" key="2">
    <source>
        <dbReference type="EMBL" id="GIN58682.1"/>
    </source>
</evidence>
<keyword evidence="3" id="KW-1185">Reference proteome</keyword>
<keyword evidence="1" id="KW-0472">Membrane</keyword>
<dbReference type="Pfam" id="PF26302">
    <property type="entry name" value="YhzF"/>
    <property type="match status" value="1"/>
</dbReference>
<dbReference type="Proteomes" id="UP000679950">
    <property type="component" value="Unassembled WGS sequence"/>
</dbReference>
<evidence type="ECO:0000313" key="3">
    <source>
        <dbReference type="Proteomes" id="UP000679950"/>
    </source>
</evidence>
<dbReference type="RefSeq" id="WP_158323767.1">
    <property type="nucleotide sequence ID" value="NZ_BORB01000028.1"/>
</dbReference>
<organism evidence="2 3">
    <name type="scientific">Lederbergia ruris</name>
    <dbReference type="NCBI Taxonomy" id="217495"/>
    <lineage>
        <taxon>Bacteria</taxon>
        <taxon>Bacillati</taxon>
        <taxon>Bacillota</taxon>
        <taxon>Bacilli</taxon>
        <taxon>Bacillales</taxon>
        <taxon>Bacillaceae</taxon>
        <taxon>Lederbergia</taxon>
    </lineage>
</organism>
<sequence length="64" mass="7283">MTIVKFMIIIMGIILLFIMGYQITMYLRPGIFPPKRVVKERIFVSGGVGLFFLIMGIVITIFGK</sequence>
<feature type="transmembrane region" description="Helical" evidence="1">
    <location>
        <begin position="42"/>
        <end position="62"/>
    </location>
</feature>
<reference evidence="2 3" key="1">
    <citation type="submission" date="2021-03" db="EMBL/GenBank/DDBJ databases">
        <title>Antimicrobial resistance genes in bacteria isolated from Japanese honey, and their potential for conferring macrolide and lincosamide resistance in the American foulbrood pathogen Paenibacillus larvae.</title>
        <authorList>
            <person name="Okamoto M."/>
            <person name="Kumagai M."/>
            <person name="Kanamori H."/>
            <person name="Takamatsu D."/>
        </authorList>
    </citation>
    <scope>NUCLEOTIDE SEQUENCE [LARGE SCALE GENOMIC DNA]</scope>
    <source>
        <strain evidence="2 3">J8TS2</strain>
    </source>
</reference>
<comment type="caution">
    <text evidence="2">The sequence shown here is derived from an EMBL/GenBank/DDBJ whole genome shotgun (WGS) entry which is preliminary data.</text>
</comment>
<keyword evidence="1" id="KW-0812">Transmembrane</keyword>
<dbReference type="EMBL" id="BORB01000028">
    <property type="protein sequence ID" value="GIN58682.1"/>
    <property type="molecule type" value="Genomic_DNA"/>
</dbReference>
<feature type="transmembrane region" description="Helical" evidence="1">
    <location>
        <begin position="6"/>
        <end position="27"/>
    </location>
</feature>
<proteinExistence type="predicted"/>
<protein>
    <submittedName>
        <fullName evidence="2">Uncharacterized protein</fullName>
    </submittedName>
</protein>
<gene>
    <name evidence="2" type="ORF">J8TS2_30010</name>
</gene>
<evidence type="ECO:0000256" key="1">
    <source>
        <dbReference type="SAM" id="Phobius"/>
    </source>
</evidence>
<keyword evidence="1" id="KW-1133">Transmembrane helix</keyword>
<name>A0ABQ4KMT9_9BACI</name>